<evidence type="ECO:0000256" key="6">
    <source>
        <dbReference type="RuleBase" id="RU000384"/>
    </source>
</evidence>
<dbReference type="GO" id="GO:0006542">
    <property type="term" value="P:glutamine biosynthetic process"/>
    <property type="evidence" value="ECO:0007669"/>
    <property type="project" value="InterPro"/>
</dbReference>
<dbReference type="GO" id="GO:0006576">
    <property type="term" value="P:biogenic amine metabolic process"/>
    <property type="evidence" value="ECO:0007669"/>
    <property type="project" value="UniProtKB-ARBA"/>
</dbReference>
<dbReference type="PANTHER" id="PTHR43785">
    <property type="entry name" value="GAMMA-GLUTAMYLPUTRESCINE SYNTHETASE"/>
    <property type="match status" value="1"/>
</dbReference>
<keyword evidence="4" id="KW-0067">ATP-binding</keyword>
<comment type="caution">
    <text evidence="9">The sequence shown here is derived from an EMBL/GenBank/DDBJ whole genome shotgun (WGS) entry which is preliminary data.</text>
</comment>
<evidence type="ECO:0000256" key="3">
    <source>
        <dbReference type="ARBA" id="ARBA00022741"/>
    </source>
</evidence>
<dbReference type="PROSITE" id="PS51987">
    <property type="entry name" value="GS_CATALYTIC"/>
    <property type="match status" value="1"/>
</dbReference>
<dbReference type="Gene3D" id="3.10.20.70">
    <property type="entry name" value="Glutamine synthetase, N-terminal domain"/>
    <property type="match status" value="1"/>
</dbReference>
<evidence type="ECO:0000256" key="5">
    <source>
        <dbReference type="PROSITE-ProRule" id="PRU01330"/>
    </source>
</evidence>
<dbReference type="InterPro" id="IPR036651">
    <property type="entry name" value="Gln_synt_N_sf"/>
</dbReference>
<dbReference type="Gene3D" id="3.30.590.10">
    <property type="entry name" value="Glutamine synthetase/guanido kinase, catalytic domain"/>
    <property type="match status" value="1"/>
</dbReference>
<dbReference type="FunFam" id="3.30.590.10:FF:000005">
    <property type="entry name" value="Probable glutamine synthetase"/>
    <property type="match status" value="1"/>
</dbReference>
<organism evidence="9 10">
    <name type="scientific">Streptosporangium becharense</name>
    <dbReference type="NCBI Taxonomy" id="1816182"/>
    <lineage>
        <taxon>Bacteria</taxon>
        <taxon>Bacillati</taxon>
        <taxon>Actinomycetota</taxon>
        <taxon>Actinomycetes</taxon>
        <taxon>Streptosporangiales</taxon>
        <taxon>Streptosporangiaceae</taxon>
        <taxon>Streptosporangium</taxon>
    </lineage>
</organism>
<dbReference type="InterPro" id="IPR008146">
    <property type="entry name" value="Gln_synth_cat_dom"/>
</dbReference>
<dbReference type="EMBL" id="JACHMP010000001">
    <property type="protein sequence ID" value="MBB5819034.1"/>
    <property type="molecule type" value="Genomic_DNA"/>
</dbReference>
<evidence type="ECO:0000256" key="1">
    <source>
        <dbReference type="ARBA" id="ARBA00009897"/>
    </source>
</evidence>
<dbReference type="InterPro" id="IPR014746">
    <property type="entry name" value="Gln_synth/guanido_kin_cat_dom"/>
</dbReference>
<dbReference type="PROSITE" id="PS51986">
    <property type="entry name" value="GS_BETA_GRASP"/>
    <property type="match status" value="1"/>
</dbReference>
<dbReference type="Proteomes" id="UP000540685">
    <property type="component" value="Unassembled WGS sequence"/>
</dbReference>
<sequence>MTSHVPFTVEQLRRDAEAGRIDTVLLAIADMQGRLQGKRLSARYFLEEVLEHSSEGCNYLLAVDVDMNTVSGYAMSSWERGYGDFVMRPDMSTLRPIPWQEGTALVMADLVWEDGSDVIASPRQILRRQLARLAERGWEAFVGTELEFVVYNDTYEDAWRRGYRDLTPANLYNVDYSMLGTARVEPLLRRIRLGMEGAGMYPESVKGECNLGQHEIAFRFDRALATCDNHSVYKNGAKEIAAQQGMSLTFMAKPNEREGNSCHIHISLRDTGGEPVMAGPGPYGLSPLGERFIAGQLALLRELTLLYAPNVNSYKRYQPGSFAPTAVAWGPDNRTCALRLVGHGPSLRIENRVPGGDVNPYLAVSALVAAGLHGIENELSLPEALTGNAYASGAETVPHTLRDALELWEGSKHAKTAFGDDVVAHYANNARVELAAFDAAVTDWELFRGFERM</sequence>
<dbReference type="SUPFAM" id="SSF55931">
    <property type="entry name" value="Glutamine synthetase/guanido kinase"/>
    <property type="match status" value="1"/>
</dbReference>
<dbReference type="GO" id="GO:0004356">
    <property type="term" value="F:glutamine synthetase activity"/>
    <property type="evidence" value="ECO:0007669"/>
    <property type="project" value="UniProtKB-EC"/>
</dbReference>
<evidence type="ECO:0000259" key="7">
    <source>
        <dbReference type="PROSITE" id="PS51986"/>
    </source>
</evidence>
<evidence type="ECO:0000256" key="2">
    <source>
        <dbReference type="ARBA" id="ARBA00022598"/>
    </source>
</evidence>
<dbReference type="SUPFAM" id="SSF54368">
    <property type="entry name" value="Glutamine synthetase, N-terminal domain"/>
    <property type="match status" value="1"/>
</dbReference>
<evidence type="ECO:0000313" key="10">
    <source>
        <dbReference type="Proteomes" id="UP000540685"/>
    </source>
</evidence>
<evidence type="ECO:0000313" key="9">
    <source>
        <dbReference type="EMBL" id="MBB5819034.1"/>
    </source>
</evidence>
<comment type="similarity">
    <text evidence="1 5 6">Belongs to the glutamine synthetase family.</text>
</comment>
<feature type="domain" description="GS catalytic" evidence="8">
    <location>
        <begin position="122"/>
        <end position="453"/>
    </location>
</feature>
<dbReference type="SMART" id="SM01230">
    <property type="entry name" value="Gln-synt_C"/>
    <property type="match status" value="1"/>
</dbReference>
<dbReference type="GO" id="GO:0005524">
    <property type="term" value="F:ATP binding"/>
    <property type="evidence" value="ECO:0007669"/>
    <property type="project" value="UniProtKB-KW"/>
</dbReference>
<protein>
    <submittedName>
        <fullName evidence="9">Glutamine synthetase</fullName>
        <ecNumber evidence="9">6.3.1.2</ecNumber>
    </submittedName>
</protein>
<feature type="domain" description="GS beta-grasp" evidence="7">
    <location>
        <begin position="19"/>
        <end position="115"/>
    </location>
</feature>
<dbReference type="Pfam" id="PF00120">
    <property type="entry name" value="Gln-synt_C"/>
    <property type="match status" value="1"/>
</dbReference>
<gene>
    <name evidence="9" type="ORF">F4562_002096</name>
</gene>
<keyword evidence="10" id="KW-1185">Reference proteome</keyword>
<proteinExistence type="inferred from homology"/>
<dbReference type="PANTHER" id="PTHR43785:SF12">
    <property type="entry name" value="TYPE-1 GLUTAMINE SYNTHETASE 2"/>
    <property type="match status" value="1"/>
</dbReference>
<dbReference type="InterPro" id="IPR008147">
    <property type="entry name" value="Gln_synt_N"/>
</dbReference>
<reference evidence="9 10" key="1">
    <citation type="submission" date="2020-08" db="EMBL/GenBank/DDBJ databases">
        <title>Sequencing the genomes of 1000 actinobacteria strains.</title>
        <authorList>
            <person name="Klenk H.-P."/>
        </authorList>
    </citation>
    <scope>NUCLEOTIDE SEQUENCE [LARGE SCALE GENOMIC DNA]</scope>
    <source>
        <strain evidence="9 10">DSM 46887</strain>
    </source>
</reference>
<dbReference type="GO" id="GO:0042402">
    <property type="term" value="P:biogenic amine catabolic process"/>
    <property type="evidence" value="ECO:0007669"/>
    <property type="project" value="UniProtKB-ARBA"/>
</dbReference>
<evidence type="ECO:0000256" key="4">
    <source>
        <dbReference type="ARBA" id="ARBA00022840"/>
    </source>
</evidence>
<accession>A0A7W9IE31</accession>
<dbReference type="EC" id="6.3.1.2" evidence="9"/>
<keyword evidence="2 9" id="KW-0436">Ligase</keyword>
<dbReference type="AlphaFoldDB" id="A0A7W9IE31"/>
<keyword evidence="3" id="KW-0547">Nucleotide-binding</keyword>
<name>A0A7W9IE31_9ACTN</name>
<dbReference type="FunFam" id="3.10.20.70:FF:000015">
    <property type="entry name" value="Putative glutamine synthetase"/>
    <property type="match status" value="1"/>
</dbReference>
<evidence type="ECO:0000259" key="8">
    <source>
        <dbReference type="PROSITE" id="PS51987"/>
    </source>
</evidence>